<dbReference type="GO" id="GO:0016773">
    <property type="term" value="F:phosphotransferase activity, alcohol group as acceptor"/>
    <property type="evidence" value="ECO:0007669"/>
    <property type="project" value="UniProtKB-UniRule"/>
</dbReference>
<keyword evidence="1" id="KW-0119">Carbohydrate metabolism</keyword>
<dbReference type="AlphaFoldDB" id="A0A7D9D2R6"/>
<dbReference type="EC" id="2.7.1.170" evidence="1"/>
<dbReference type="GO" id="GO:0097175">
    <property type="term" value="P:1,6-anhydro-N-acetyl-beta-muramic acid catabolic process"/>
    <property type="evidence" value="ECO:0007669"/>
    <property type="project" value="UniProtKB-UniRule"/>
</dbReference>
<comment type="pathway">
    <text evidence="1">Cell wall biogenesis; peptidoglycan recycling.</text>
</comment>
<keyword evidence="1 2" id="KW-0808">Transferase</keyword>
<dbReference type="NCBIfam" id="NF007139">
    <property type="entry name" value="PRK09585.1-3"/>
    <property type="match status" value="1"/>
</dbReference>
<comment type="similarity">
    <text evidence="1">Belongs to the anhydro-N-acetylmuramic acid kinase family.</text>
</comment>
<evidence type="ECO:0000256" key="1">
    <source>
        <dbReference type="HAMAP-Rule" id="MF_01270"/>
    </source>
</evidence>
<reference evidence="2" key="1">
    <citation type="submission" date="2019-07" db="EMBL/GenBank/DDBJ databases">
        <authorList>
            <person name="Weber M."/>
            <person name="Kostadinov I."/>
            <person name="Kostadinov D I."/>
        </authorList>
    </citation>
    <scope>NUCLEOTIDE SEQUENCE</scope>
    <source>
        <strain evidence="2">Gfbio:sag-sample-m06:053724c1-46a9-4a36-b237-ea2bf867836b</strain>
    </source>
</reference>
<dbReference type="GO" id="GO:0009254">
    <property type="term" value="P:peptidoglycan turnover"/>
    <property type="evidence" value="ECO:0007669"/>
    <property type="project" value="UniProtKB-UniRule"/>
</dbReference>
<dbReference type="CDD" id="cd24050">
    <property type="entry name" value="ASKHA_NBD_ANMK"/>
    <property type="match status" value="1"/>
</dbReference>
<dbReference type="EMBL" id="LR633967">
    <property type="protein sequence ID" value="VUX56152.1"/>
    <property type="molecule type" value="Genomic_DNA"/>
</dbReference>
<evidence type="ECO:0000313" key="2">
    <source>
        <dbReference type="EMBL" id="VUX56152.1"/>
    </source>
</evidence>
<dbReference type="GO" id="GO:0006040">
    <property type="term" value="P:amino sugar metabolic process"/>
    <property type="evidence" value="ECO:0007669"/>
    <property type="project" value="InterPro"/>
</dbReference>
<name>A0A7D9D2R6_9GAMM</name>
<dbReference type="HAMAP" id="MF_01270">
    <property type="entry name" value="AnhMurNAc_kinase"/>
    <property type="match status" value="1"/>
</dbReference>
<dbReference type="PANTHER" id="PTHR30605:SF0">
    <property type="entry name" value="ANHYDRO-N-ACETYLMURAMIC ACID KINASE"/>
    <property type="match status" value="1"/>
</dbReference>
<dbReference type="SUPFAM" id="SSF53067">
    <property type="entry name" value="Actin-like ATPase domain"/>
    <property type="match status" value="1"/>
</dbReference>
<proteinExistence type="inferred from homology"/>
<dbReference type="Pfam" id="PF03702">
    <property type="entry name" value="AnmK"/>
    <property type="match status" value="1"/>
</dbReference>
<organism evidence="2">
    <name type="scientific">uncultured Woeseiaceae bacterium</name>
    <dbReference type="NCBI Taxonomy" id="1983305"/>
    <lineage>
        <taxon>Bacteria</taxon>
        <taxon>Pseudomonadati</taxon>
        <taxon>Pseudomonadota</taxon>
        <taxon>Gammaproteobacteria</taxon>
        <taxon>Woeseiales</taxon>
        <taxon>Woeseiaceae</taxon>
        <taxon>environmental samples</taxon>
    </lineage>
</organism>
<dbReference type="InterPro" id="IPR005338">
    <property type="entry name" value="Anhydro_N_Ac-Mur_kinase"/>
</dbReference>
<dbReference type="InterPro" id="IPR043129">
    <property type="entry name" value="ATPase_NBD"/>
</dbReference>
<comment type="catalytic activity">
    <reaction evidence="1">
        <text>1,6-anhydro-N-acetyl-beta-muramate + ATP + H2O = N-acetyl-D-muramate 6-phosphate + ADP + H(+)</text>
        <dbReference type="Rhea" id="RHEA:24952"/>
        <dbReference type="ChEBI" id="CHEBI:15377"/>
        <dbReference type="ChEBI" id="CHEBI:15378"/>
        <dbReference type="ChEBI" id="CHEBI:30616"/>
        <dbReference type="ChEBI" id="CHEBI:58690"/>
        <dbReference type="ChEBI" id="CHEBI:58722"/>
        <dbReference type="ChEBI" id="CHEBI:456216"/>
        <dbReference type="EC" id="2.7.1.170"/>
    </reaction>
</comment>
<comment type="function">
    <text evidence="1">Catalyzes the specific phosphorylation of 1,6-anhydro-N-acetylmuramic acid (anhMurNAc) with the simultaneous cleavage of the 1,6-anhydro ring, generating MurNAc-6-P. Is required for the utilization of anhMurNAc either imported from the medium or derived from its own cell wall murein, and thus plays a role in cell wall recycling.</text>
</comment>
<dbReference type="GO" id="GO:0016301">
    <property type="term" value="F:kinase activity"/>
    <property type="evidence" value="ECO:0007669"/>
    <property type="project" value="UniProtKB-KW"/>
</dbReference>
<dbReference type="Gene3D" id="3.30.420.40">
    <property type="match status" value="2"/>
</dbReference>
<dbReference type="GO" id="GO:0005524">
    <property type="term" value="F:ATP binding"/>
    <property type="evidence" value="ECO:0007669"/>
    <property type="project" value="UniProtKB-UniRule"/>
</dbReference>
<dbReference type="UniPathway" id="UPA00544"/>
<sequence>MPSPRDPGTFYLGLISGTSMDGIDAALVEFGDHRCDIRETLSAPYPTELRSALLKASRTPADCTVDVIGNLDHWIGECFRDAALAILKESDIAAVEVAAIGSHGQTLRHQPHAKRPFTLQIGDPNIIATGTGITTVADFRRADIALGGEGAPLTPAFHQWLFADQDARRAILNIGGIANITLLLASSPSVSGFDTGPGNTLLDSMARQNLHKPYDEDGAWAAGGTVAEELLQIMLSDKYFALAPPKSTGFEYFDAAWLEAKISSLGGAAPAAIDVQATLAELSARTIATAILENAPDVDEVLVCGGGVHNTDLLQRLTTCLAGNHVVSTESYGLHPDWVEAAAFAWLARRRLEGKPGNLPEVTGASRAEMLGAIYRTCLKDPA</sequence>
<protein>
    <recommendedName>
        <fullName evidence="1">Anhydro-N-acetylmuramic acid kinase</fullName>
        <ecNumber evidence="1">2.7.1.170</ecNumber>
    </recommendedName>
    <alternativeName>
        <fullName evidence="1">AnhMurNAc kinase</fullName>
    </alternativeName>
</protein>
<gene>
    <name evidence="1 2" type="primary">anmK</name>
    <name evidence="2" type="ORF">JTBM06_V1_340004</name>
</gene>
<dbReference type="PANTHER" id="PTHR30605">
    <property type="entry name" value="ANHYDRO-N-ACETYLMURAMIC ACID KINASE"/>
    <property type="match status" value="1"/>
</dbReference>
<dbReference type="UniPathway" id="UPA00343"/>
<accession>A0A7D9D2R6</accession>
<keyword evidence="1" id="KW-0067">ATP-binding</keyword>
<keyword evidence="1 2" id="KW-0418">Kinase</keyword>
<comment type="pathway">
    <text evidence="1">Amino-sugar metabolism; 1,6-anhydro-N-acetylmuramate degradation.</text>
</comment>
<feature type="binding site" evidence="1">
    <location>
        <begin position="17"/>
        <end position="24"/>
    </location>
    <ligand>
        <name>ATP</name>
        <dbReference type="ChEBI" id="CHEBI:30616"/>
    </ligand>
</feature>
<keyword evidence="1" id="KW-0547">Nucleotide-binding</keyword>